<dbReference type="OrthoDB" id="765741at2759"/>
<feature type="compositionally biased region" description="Basic and acidic residues" evidence="1">
    <location>
        <begin position="176"/>
        <end position="189"/>
    </location>
</feature>
<name>A0A7I8KLH0_SPIIN</name>
<dbReference type="EMBL" id="LR746269">
    <property type="protein sequence ID" value="CAA7397938.1"/>
    <property type="molecule type" value="Genomic_DNA"/>
</dbReference>
<evidence type="ECO:0000256" key="1">
    <source>
        <dbReference type="SAM" id="MobiDB-lite"/>
    </source>
</evidence>
<feature type="region of interest" description="Disordered" evidence="1">
    <location>
        <begin position="112"/>
        <end position="280"/>
    </location>
</feature>
<protein>
    <submittedName>
        <fullName evidence="2">Uncharacterized protein</fullName>
    </submittedName>
</protein>
<dbReference type="AlphaFoldDB" id="A0A7I8KLH0"/>
<sequence>MQGKHRNPGDRLGPGGVGASQAGYRSFGRGGGYRRSGRGKASLYAVRPPPPLPQRRIDVMLEAGRLAAEYLVAKGLLPASSLPLQTASVRSWPNGEGGEIGRTSALARLGRRRFDEEDVGFEPRNHKGRGGRRRHGNGSYSRQGSDWGRENGRSGGWADSWPERDQGYSDAVYGDDFDRGARWPERNRGFYEAVEGDDSDRRPVFEDSGRGGGEAARAMATDELSLVSKSESTDESESEPESRKLADDSGLRATADSEAKADQAIEAEESLKRMPDDAGVSDLEIAEAEKVKDSVDVSACGETDKKNGLQVEAEDAAAPPCPATEDKQADNCGEAGINLLSLCGFAKVPTKPRSLVPNRNLKLDKALSTDEVEKIDGEASGEGELGAKPERIPGLSPQNDAVTEQSPCSGELASEVSESTTLNDSTCELSRSSNVQVREISRSLSARLVDNSLGHDLMSSMEGRCTRSVSLPKMSYFAHQQQERSQSQNSFQLSTKLFDTGIDGLPEHLKREGLKRPRECSQADKSLHSPTAKRLELLPDHEMGGALEEEQLNNGDSLPTAVADSVNKLENEGQLESSSFKICDLNLVGAPDANNIPDDPVPDHIASTSAPPLSENDLPMDFGLLIGKRCSDTDGYTHHSSVEDKDITVIDLEDSPLQIIACDTSKTEIDDPEYRNLENLLNHAVHNVDLPEIPDGYDLTISEFLGNDMAGCSSVQGDISNLQAGIPFHGAEGIPGVEDSLYVTYGEISFMEVWDQPPPEYGKFF</sequence>
<reference evidence="2" key="1">
    <citation type="submission" date="2020-02" db="EMBL/GenBank/DDBJ databases">
        <authorList>
            <person name="Scholz U."/>
            <person name="Mascher M."/>
            <person name="Fiebig A."/>
        </authorList>
    </citation>
    <scope>NUCLEOTIDE SEQUENCE</scope>
</reference>
<keyword evidence="3" id="KW-1185">Reference proteome</keyword>
<feature type="compositionally biased region" description="Polar residues" evidence="1">
    <location>
        <begin position="396"/>
        <end position="408"/>
    </location>
</feature>
<dbReference type="InterPro" id="IPR040276">
    <property type="entry name" value="At4g26450-like"/>
</dbReference>
<evidence type="ECO:0000313" key="2">
    <source>
        <dbReference type="EMBL" id="CAA7397938.1"/>
    </source>
</evidence>
<feature type="compositionally biased region" description="Polar residues" evidence="1">
    <location>
        <begin position="416"/>
        <end position="427"/>
    </location>
</feature>
<feature type="region of interest" description="Disordered" evidence="1">
    <location>
        <begin position="300"/>
        <end position="327"/>
    </location>
</feature>
<evidence type="ECO:0000313" key="3">
    <source>
        <dbReference type="Proteomes" id="UP000663760"/>
    </source>
</evidence>
<organism evidence="2 3">
    <name type="scientific">Spirodela intermedia</name>
    <name type="common">Intermediate duckweed</name>
    <dbReference type="NCBI Taxonomy" id="51605"/>
    <lineage>
        <taxon>Eukaryota</taxon>
        <taxon>Viridiplantae</taxon>
        <taxon>Streptophyta</taxon>
        <taxon>Embryophyta</taxon>
        <taxon>Tracheophyta</taxon>
        <taxon>Spermatophyta</taxon>
        <taxon>Magnoliopsida</taxon>
        <taxon>Liliopsida</taxon>
        <taxon>Araceae</taxon>
        <taxon>Lemnoideae</taxon>
        <taxon>Spirodela</taxon>
    </lineage>
</organism>
<accession>A0A7I8KLH0</accession>
<proteinExistence type="predicted"/>
<feature type="region of interest" description="Disordered" evidence="1">
    <location>
        <begin position="1"/>
        <end position="54"/>
    </location>
</feature>
<dbReference type="PANTHER" id="PTHR36056">
    <property type="entry name" value="PROTEIN, PUTATIVE-RELATED"/>
    <property type="match status" value="1"/>
</dbReference>
<dbReference type="PANTHER" id="PTHR36056:SF1">
    <property type="entry name" value="PROTEIN, PUTATIVE-RELATED"/>
    <property type="match status" value="1"/>
</dbReference>
<gene>
    <name evidence="2" type="ORF">SI8410_06008603</name>
</gene>
<dbReference type="Proteomes" id="UP000663760">
    <property type="component" value="Chromosome 6"/>
</dbReference>
<feature type="compositionally biased region" description="Basic residues" evidence="1">
    <location>
        <begin position="126"/>
        <end position="136"/>
    </location>
</feature>
<feature type="compositionally biased region" description="Basic and acidic residues" evidence="1">
    <location>
        <begin position="240"/>
        <end position="276"/>
    </location>
</feature>
<feature type="region of interest" description="Disordered" evidence="1">
    <location>
        <begin position="511"/>
        <end position="533"/>
    </location>
</feature>
<feature type="compositionally biased region" description="Basic and acidic residues" evidence="1">
    <location>
        <begin position="199"/>
        <end position="209"/>
    </location>
</feature>
<feature type="region of interest" description="Disordered" evidence="1">
    <location>
        <begin position="374"/>
        <end position="427"/>
    </location>
</feature>